<dbReference type="InterPro" id="IPR039840">
    <property type="entry name" value="NAA80"/>
</dbReference>
<dbReference type="PANTHER" id="PTHR13538">
    <property type="entry name" value="N-ACETYLTRANSFERASE 6"/>
    <property type="match status" value="1"/>
</dbReference>
<comment type="caution">
    <text evidence="2">The sequence shown here is derived from an EMBL/GenBank/DDBJ whole genome shotgun (WGS) entry which is preliminary data.</text>
</comment>
<feature type="domain" description="N-acetyltransferase" evidence="1">
    <location>
        <begin position="7"/>
        <end position="159"/>
    </location>
</feature>
<sequence>MASGNETTIVRATAEDISTIQAMVIAAYSKYVDRMGTLPAPMLANYSQLLDTEDVYVLRSAVENQVLGSIILAADEGSGGSIKVNNLVVDPSAQGRGYGRILMNYAEREALSRGLSAVSLFTNVKMVENIGMYAKLGFIETDRRIEGPYERVYFRKHLANVHR</sequence>
<dbReference type="EMBL" id="JAFIMR010000043">
    <property type="protein sequence ID" value="KAI1856548.1"/>
    <property type="molecule type" value="Genomic_DNA"/>
</dbReference>
<dbReference type="GO" id="GO:1905502">
    <property type="term" value="F:acetyl-CoA binding"/>
    <property type="evidence" value="ECO:0007669"/>
    <property type="project" value="TreeGrafter"/>
</dbReference>
<dbReference type="InterPro" id="IPR000182">
    <property type="entry name" value="GNAT_dom"/>
</dbReference>
<dbReference type="Proteomes" id="UP000829685">
    <property type="component" value="Unassembled WGS sequence"/>
</dbReference>
<keyword evidence="3" id="KW-1185">Reference proteome</keyword>
<dbReference type="GO" id="GO:0008080">
    <property type="term" value="F:N-acetyltransferase activity"/>
    <property type="evidence" value="ECO:0007669"/>
    <property type="project" value="InterPro"/>
</dbReference>
<dbReference type="InterPro" id="IPR016181">
    <property type="entry name" value="Acyl_CoA_acyltransferase"/>
</dbReference>
<gene>
    <name evidence="2" type="ORF">JX265_011507</name>
</gene>
<name>A0A9P9WC37_9PEZI</name>
<dbReference type="PROSITE" id="PS51186">
    <property type="entry name" value="GNAT"/>
    <property type="match status" value="1"/>
</dbReference>
<dbReference type="PANTHER" id="PTHR13538:SF4">
    <property type="entry name" value="N-ALPHA-ACETYLTRANSFERASE 80"/>
    <property type="match status" value="1"/>
</dbReference>
<protein>
    <recommendedName>
        <fullName evidence="1">N-acetyltransferase domain-containing protein</fullName>
    </recommendedName>
</protein>
<evidence type="ECO:0000259" key="1">
    <source>
        <dbReference type="PROSITE" id="PS51186"/>
    </source>
</evidence>
<dbReference type="SUPFAM" id="SSF55729">
    <property type="entry name" value="Acyl-CoA N-acyltransferases (Nat)"/>
    <property type="match status" value="1"/>
</dbReference>
<evidence type="ECO:0000313" key="2">
    <source>
        <dbReference type="EMBL" id="KAI1856548.1"/>
    </source>
</evidence>
<accession>A0A9P9WC37</accession>
<dbReference type="AlphaFoldDB" id="A0A9P9WC37"/>
<dbReference type="GO" id="GO:0005737">
    <property type="term" value="C:cytoplasm"/>
    <property type="evidence" value="ECO:0007669"/>
    <property type="project" value="TreeGrafter"/>
</dbReference>
<dbReference type="OrthoDB" id="329272at2759"/>
<dbReference type="Pfam" id="PF00583">
    <property type="entry name" value="Acetyltransf_1"/>
    <property type="match status" value="1"/>
</dbReference>
<organism evidence="2 3">
    <name type="scientific">Neoarthrinium moseri</name>
    <dbReference type="NCBI Taxonomy" id="1658444"/>
    <lineage>
        <taxon>Eukaryota</taxon>
        <taxon>Fungi</taxon>
        <taxon>Dikarya</taxon>
        <taxon>Ascomycota</taxon>
        <taxon>Pezizomycotina</taxon>
        <taxon>Sordariomycetes</taxon>
        <taxon>Xylariomycetidae</taxon>
        <taxon>Amphisphaeriales</taxon>
        <taxon>Apiosporaceae</taxon>
        <taxon>Neoarthrinium</taxon>
    </lineage>
</organism>
<dbReference type="CDD" id="cd04301">
    <property type="entry name" value="NAT_SF"/>
    <property type="match status" value="1"/>
</dbReference>
<dbReference type="Gene3D" id="3.40.630.30">
    <property type="match status" value="1"/>
</dbReference>
<proteinExistence type="predicted"/>
<reference evidence="2" key="1">
    <citation type="submission" date="2021-03" db="EMBL/GenBank/DDBJ databases">
        <title>Revisited historic fungal species revealed as producer of novel bioactive compounds through whole genome sequencing and comparative genomics.</title>
        <authorList>
            <person name="Vignolle G.A."/>
            <person name="Hochenegger N."/>
            <person name="Mach R.L."/>
            <person name="Mach-Aigner A.R."/>
            <person name="Javad Rahimi M."/>
            <person name="Salim K.A."/>
            <person name="Chan C.M."/>
            <person name="Lim L.B.L."/>
            <person name="Cai F."/>
            <person name="Druzhinina I.S."/>
            <person name="U'Ren J.M."/>
            <person name="Derntl C."/>
        </authorList>
    </citation>
    <scope>NUCLEOTIDE SEQUENCE</scope>
    <source>
        <strain evidence="2">TUCIM 5799</strain>
    </source>
</reference>
<evidence type="ECO:0000313" key="3">
    <source>
        <dbReference type="Proteomes" id="UP000829685"/>
    </source>
</evidence>